<evidence type="ECO:0000313" key="2">
    <source>
        <dbReference type="EMBL" id="GBO43351.1"/>
    </source>
</evidence>
<proteinExistence type="predicted"/>
<accession>A0A4Y2X1E4</accession>
<feature type="region of interest" description="Disordered" evidence="1">
    <location>
        <begin position="50"/>
        <end position="83"/>
    </location>
</feature>
<reference evidence="2 3" key="1">
    <citation type="journal article" date="2019" name="Sci. Rep.">
        <title>Orb-weaving spider Araneus ventricosus genome elucidates the spidroin gene catalogue.</title>
        <authorList>
            <person name="Kono N."/>
            <person name="Nakamura H."/>
            <person name="Ohtoshi R."/>
            <person name="Moran D.A.P."/>
            <person name="Shinohara A."/>
            <person name="Yoshida Y."/>
            <person name="Fujiwara M."/>
            <person name="Mori M."/>
            <person name="Tomita M."/>
            <person name="Arakawa K."/>
        </authorList>
    </citation>
    <scope>NUCLEOTIDE SEQUENCE [LARGE SCALE GENOMIC DNA]</scope>
</reference>
<feature type="region of interest" description="Disordered" evidence="1">
    <location>
        <begin position="1"/>
        <end position="28"/>
    </location>
</feature>
<evidence type="ECO:0000313" key="3">
    <source>
        <dbReference type="Proteomes" id="UP000499080"/>
    </source>
</evidence>
<dbReference type="EMBL" id="BGPR01069749">
    <property type="protein sequence ID" value="GBO43351.1"/>
    <property type="molecule type" value="Genomic_DNA"/>
</dbReference>
<evidence type="ECO:0000256" key="1">
    <source>
        <dbReference type="SAM" id="MobiDB-lite"/>
    </source>
</evidence>
<name>A0A4Y2X1E4_ARAVE</name>
<gene>
    <name evidence="2" type="ORF">AVEN_62761_1</name>
</gene>
<feature type="non-terminal residue" evidence="2">
    <location>
        <position position="1"/>
    </location>
</feature>
<sequence>DHGQMMRMTTDSALPSPKSGTIPAGGCFRSPNLTCTRPSYAVNLTWNRVWNSRPSGPDAKRRPPRLIRSGIKRQHNPKPEIGN</sequence>
<dbReference type="AlphaFoldDB" id="A0A4Y2X1E4"/>
<organism evidence="2 3">
    <name type="scientific">Araneus ventricosus</name>
    <name type="common">Orbweaver spider</name>
    <name type="synonym">Epeira ventricosa</name>
    <dbReference type="NCBI Taxonomy" id="182803"/>
    <lineage>
        <taxon>Eukaryota</taxon>
        <taxon>Metazoa</taxon>
        <taxon>Ecdysozoa</taxon>
        <taxon>Arthropoda</taxon>
        <taxon>Chelicerata</taxon>
        <taxon>Arachnida</taxon>
        <taxon>Araneae</taxon>
        <taxon>Araneomorphae</taxon>
        <taxon>Entelegynae</taxon>
        <taxon>Araneoidea</taxon>
        <taxon>Araneidae</taxon>
        <taxon>Araneus</taxon>
    </lineage>
</organism>
<dbReference type="Proteomes" id="UP000499080">
    <property type="component" value="Unassembled WGS sequence"/>
</dbReference>
<keyword evidence="3" id="KW-1185">Reference proteome</keyword>
<protein>
    <submittedName>
        <fullName evidence="2">Uncharacterized protein</fullName>
    </submittedName>
</protein>
<feature type="compositionally biased region" description="Basic residues" evidence="1">
    <location>
        <begin position="62"/>
        <end position="76"/>
    </location>
</feature>
<comment type="caution">
    <text evidence="2">The sequence shown here is derived from an EMBL/GenBank/DDBJ whole genome shotgun (WGS) entry which is preliminary data.</text>
</comment>